<keyword evidence="2" id="KW-0067">ATP-binding</keyword>
<reference evidence="2" key="1">
    <citation type="journal article" date="2021" name="Proc. Natl. Acad. Sci. U.S.A.">
        <title>A Catalog of Tens of Thousands of Viruses from Human Metagenomes Reveals Hidden Associations with Chronic Diseases.</title>
        <authorList>
            <person name="Tisza M.J."/>
            <person name="Buck C.B."/>
        </authorList>
    </citation>
    <scope>NUCLEOTIDE SEQUENCE</scope>
    <source>
        <strain evidence="2">CtEJG5</strain>
    </source>
</reference>
<feature type="domain" description="IstB-like ATP-binding" evidence="1">
    <location>
        <begin position="133"/>
        <end position="248"/>
    </location>
</feature>
<keyword evidence="2" id="KW-0547">Nucleotide-binding</keyword>
<dbReference type="GO" id="GO:0004386">
    <property type="term" value="F:helicase activity"/>
    <property type="evidence" value="ECO:0007669"/>
    <property type="project" value="UniProtKB-KW"/>
</dbReference>
<dbReference type="InterPro" id="IPR002611">
    <property type="entry name" value="IstB_ATP-bd"/>
</dbReference>
<dbReference type="SUPFAM" id="SSF52540">
    <property type="entry name" value="P-loop containing nucleoside triphosphate hydrolases"/>
    <property type="match status" value="1"/>
</dbReference>
<dbReference type="InterPro" id="IPR027417">
    <property type="entry name" value="P-loop_NTPase"/>
</dbReference>
<dbReference type="PANTHER" id="PTHR30050:SF4">
    <property type="entry name" value="ATP-BINDING PROTEIN RV3427C IN INSERTION SEQUENCE-RELATED"/>
    <property type="match status" value="1"/>
</dbReference>
<accession>A0A8S5RXD6</accession>
<keyword evidence="2" id="KW-0347">Helicase</keyword>
<dbReference type="Gene3D" id="3.40.50.300">
    <property type="entry name" value="P-loop containing nucleotide triphosphate hydrolases"/>
    <property type="match status" value="1"/>
</dbReference>
<name>A0A8S5RXD6_9CAUD</name>
<dbReference type="GO" id="GO:0005524">
    <property type="term" value="F:ATP binding"/>
    <property type="evidence" value="ECO:0007669"/>
    <property type="project" value="InterPro"/>
</dbReference>
<proteinExistence type="predicted"/>
<dbReference type="EMBL" id="BK032506">
    <property type="protein sequence ID" value="DAF43320.1"/>
    <property type="molecule type" value="Genomic_DNA"/>
</dbReference>
<evidence type="ECO:0000259" key="1">
    <source>
        <dbReference type="Pfam" id="PF01695"/>
    </source>
</evidence>
<dbReference type="Pfam" id="PF01695">
    <property type="entry name" value="IstB_IS21"/>
    <property type="match status" value="1"/>
</dbReference>
<keyword evidence="2" id="KW-0378">Hydrolase</keyword>
<organism evidence="2">
    <name type="scientific">Siphoviridae sp. ctEJG5</name>
    <dbReference type="NCBI Taxonomy" id="2827814"/>
    <lineage>
        <taxon>Viruses</taxon>
        <taxon>Duplodnaviria</taxon>
        <taxon>Heunggongvirae</taxon>
        <taxon>Uroviricota</taxon>
        <taxon>Caudoviricetes</taxon>
    </lineage>
</organism>
<dbReference type="GO" id="GO:0006260">
    <property type="term" value="P:DNA replication"/>
    <property type="evidence" value="ECO:0007669"/>
    <property type="project" value="TreeGrafter"/>
</dbReference>
<protein>
    <submittedName>
        <fullName evidence="2">Replicative helicase</fullName>
    </submittedName>
</protein>
<evidence type="ECO:0000313" key="2">
    <source>
        <dbReference type="EMBL" id="DAF43320.1"/>
    </source>
</evidence>
<dbReference type="PANTHER" id="PTHR30050">
    <property type="entry name" value="CHROMOSOMAL REPLICATION INITIATOR PROTEIN DNAA"/>
    <property type="match status" value="1"/>
</dbReference>
<sequence>MENPIIQPQGRQHRSSHLTNGTEAMTQTLHSYKCSKCKDEGYVLWQDKDGHSFYKECDCGIKKKRILQERLKFAEIPEMYKGCGWKGLRSSVYLNGESKKVFVQAGKSIRGWYDALLKMQEVGMGLYLHSESKGSGKTLAACVLANEIMENYGKVVKFTTALKILSEIKVTWDGSGEDEKKLIDDLSRVEILIIDDFGATSNKDWINDRFYEIINNRYTSRKITIFTSNYCISRLNYDERITNRILERSLEIPFPEESVREHIAETMKQQMIAGIMGGGK</sequence>